<dbReference type="EMBL" id="RMVG01000023">
    <property type="protein sequence ID" value="RPD94428.1"/>
    <property type="molecule type" value="Genomic_DNA"/>
</dbReference>
<gene>
    <name evidence="2" type="ORF">BBB56_20950</name>
</gene>
<keyword evidence="1" id="KW-0812">Transmembrane</keyword>
<dbReference type="RefSeq" id="WP_123802837.1">
    <property type="nucleotide sequence ID" value="NZ_RMVG01000023.1"/>
</dbReference>
<sequence>MRNLAPLPKALLLMEALGGLLVLGALLLANHWLPAPTGIDNKTLATALLTTGILLMLPAAWLMMWRTARAMAPQLFGRTDKKNHTRRRP</sequence>
<feature type="transmembrane region" description="Helical" evidence="1">
    <location>
        <begin position="45"/>
        <end position="65"/>
    </location>
</feature>
<protein>
    <submittedName>
        <fullName evidence="2">DUF1418 family protein</fullName>
    </submittedName>
</protein>
<feature type="transmembrane region" description="Helical" evidence="1">
    <location>
        <begin position="12"/>
        <end position="33"/>
    </location>
</feature>
<reference evidence="2 3" key="1">
    <citation type="submission" date="2018-11" db="EMBL/GenBank/DDBJ databases">
        <title>Whole genome sequencing of Pantoea sp. RIT388.</title>
        <authorList>
            <person name="Gan H.M."/>
            <person name="Hudson A.O."/>
        </authorList>
    </citation>
    <scope>NUCLEOTIDE SEQUENCE [LARGE SCALE GENOMIC DNA]</scope>
    <source>
        <strain evidence="2 3">RIT388</strain>
    </source>
</reference>
<name>A0A3N4NIB5_9GAMM</name>
<evidence type="ECO:0000313" key="3">
    <source>
        <dbReference type="Proteomes" id="UP000281332"/>
    </source>
</evidence>
<evidence type="ECO:0000313" key="2">
    <source>
        <dbReference type="EMBL" id="RPD94428.1"/>
    </source>
</evidence>
<keyword evidence="1" id="KW-0472">Membrane</keyword>
<organism evidence="2 3">
    <name type="scientific">Candidatus Pantoea deserta</name>
    <dbReference type="NCBI Taxonomy" id="1869313"/>
    <lineage>
        <taxon>Bacteria</taxon>
        <taxon>Pseudomonadati</taxon>
        <taxon>Pseudomonadota</taxon>
        <taxon>Gammaproteobacteria</taxon>
        <taxon>Enterobacterales</taxon>
        <taxon>Erwiniaceae</taxon>
        <taxon>Pantoea</taxon>
    </lineage>
</organism>
<keyword evidence="3" id="KW-1185">Reference proteome</keyword>
<dbReference type="AlphaFoldDB" id="A0A3N4NIB5"/>
<dbReference type="Pfam" id="PF07214">
    <property type="entry name" value="DUF1418"/>
    <property type="match status" value="1"/>
</dbReference>
<dbReference type="InterPro" id="IPR010815">
    <property type="entry name" value="DUF1418"/>
</dbReference>
<keyword evidence="1" id="KW-1133">Transmembrane helix</keyword>
<evidence type="ECO:0000256" key="1">
    <source>
        <dbReference type="SAM" id="Phobius"/>
    </source>
</evidence>
<dbReference type="Proteomes" id="UP000281332">
    <property type="component" value="Unassembled WGS sequence"/>
</dbReference>
<accession>A0A3N4NIB5</accession>
<proteinExistence type="predicted"/>
<comment type="caution">
    <text evidence="2">The sequence shown here is derived from an EMBL/GenBank/DDBJ whole genome shotgun (WGS) entry which is preliminary data.</text>
</comment>